<protein>
    <submittedName>
        <fullName evidence="3">Uncharacterized protein</fullName>
    </submittedName>
</protein>
<dbReference type="RefSeq" id="WP_248652398.1">
    <property type="nucleotide sequence ID" value="NZ_CP096660.1"/>
</dbReference>
<evidence type="ECO:0000313" key="3">
    <source>
        <dbReference type="EMBL" id="UPV76365.1"/>
    </source>
</evidence>
<feature type="compositionally biased region" description="Basic and acidic residues" evidence="1">
    <location>
        <begin position="73"/>
        <end position="82"/>
    </location>
</feature>
<proteinExistence type="predicted"/>
<dbReference type="Proteomes" id="UP000830729">
    <property type="component" value="Plasmid unnamed1"/>
</dbReference>
<dbReference type="AlphaFoldDB" id="A0A8U0HYZ7"/>
<gene>
    <name evidence="3" type="ORF">M0R89_19590</name>
</gene>
<dbReference type="GeneID" id="72187451"/>
<feature type="transmembrane region" description="Helical" evidence="2">
    <location>
        <begin position="32"/>
        <end position="56"/>
    </location>
</feature>
<dbReference type="KEGG" id="halx:M0R89_19590"/>
<keyword evidence="2" id="KW-1133">Transmembrane helix</keyword>
<feature type="region of interest" description="Disordered" evidence="1">
    <location>
        <begin position="59"/>
        <end position="82"/>
    </location>
</feature>
<keyword evidence="3" id="KW-0614">Plasmid</keyword>
<name>A0A8U0HYZ7_9EURY</name>
<reference evidence="3 4" key="1">
    <citation type="submission" date="2022-04" db="EMBL/GenBank/DDBJ databases">
        <title>Diverse halophilic archaea isolated from saline environments.</title>
        <authorList>
            <person name="Cui H.-L."/>
        </authorList>
    </citation>
    <scope>NUCLEOTIDE SEQUENCE [LARGE SCALE GENOMIC DNA]</scope>
    <source>
        <strain evidence="3 4">XZYJT49</strain>
        <plasmid evidence="3 4">unnamed1</plasmid>
    </source>
</reference>
<keyword evidence="2" id="KW-0812">Transmembrane</keyword>
<evidence type="ECO:0000313" key="4">
    <source>
        <dbReference type="Proteomes" id="UP000830729"/>
    </source>
</evidence>
<geneLocation type="plasmid" evidence="3 4">
    <name>unnamed1</name>
</geneLocation>
<keyword evidence="2" id="KW-0472">Membrane</keyword>
<accession>A0A8U0HYZ7</accession>
<organism evidence="3 4">
    <name type="scientific">Halorussus limi</name>
    <dbReference type="NCBI Taxonomy" id="2938695"/>
    <lineage>
        <taxon>Archaea</taxon>
        <taxon>Methanobacteriati</taxon>
        <taxon>Methanobacteriota</taxon>
        <taxon>Stenosarchaea group</taxon>
        <taxon>Halobacteria</taxon>
        <taxon>Halobacteriales</taxon>
        <taxon>Haladaptataceae</taxon>
        <taxon>Halorussus</taxon>
    </lineage>
</organism>
<sequence>MSKLLRYGGWALLALAALWVVAEIVSVLLGFVSWLVSTLVTILVAAVLLYLAYALVSRFLGGSGGGNSRSRSRSREREKIYE</sequence>
<keyword evidence="4" id="KW-1185">Reference proteome</keyword>
<evidence type="ECO:0000256" key="1">
    <source>
        <dbReference type="SAM" id="MobiDB-lite"/>
    </source>
</evidence>
<dbReference type="EMBL" id="CP096660">
    <property type="protein sequence ID" value="UPV76365.1"/>
    <property type="molecule type" value="Genomic_DNA"/>
</dbReference>
<evidence type="ECO:0000256" key="2">
    <source>
        <dbReference type="SAM" id="Phobius"/>
    </source>
</evidence>